<proteinExistence type="predicted"/>
<evidence type="ECO:0000313" key="2">
    <source>
        <dbReference type="Proteomes" id="UP001055117"/>
    </source>
</evidence>
<accession>A0ABQ4QM11</accession>
<name>A0ABQ4QM11_9HYPH</name>
<organism evidence="1 2">
    <name type="scientific">Methylobacterium cerastii</name>
    <dbReference type="NCBI Taxonomy" id="932741"/>
    <lineage>
        <taxon>Bacteria</taxon>
        <taxon>Pseudomonadati</taxon>
        <taxon>Pseudomonadota</taxon>
        <taxon>Alphaproteobacteria</taxon>
        <taxon>Hyphomicrobiales</taxon>
        <taxon>Methylobacteriaceae</taxon>
        <taxon>Methylobacterium</taxon>
    </lineage>
</organism>
<protein>
    <submittedName>
        <fullName evidence="1">Uncharacterized protein</fullName>
    </submittedName>
</protein>
<reference evidence="1 2" key="1">
    <citation type="journal article" date="2021" name="Front. Microbiol.">
        <title>Comprehensive Comparative Genomics and Phenotyping of Methylobacterium Species.</title>
        <authorList>
            <person name="Alessa O."/>
            <person name="Ogura Y."/>
            <person name="Fujitani Y."/>
            <person name="Takami H."/>
            <person name="Hayashi T."/>
            <person name="Sahin N."/>
            <person name="Tani A."/>
        </authorList>
    </citation>
    <scope>NUCLEOTIDE SEQUENCE [LARGE SCALE GENOMIC DNA]</scope>
    <source>
        <strain evidence="1 2">DSM 23679</strain>
    </source>
</reference>
<evidence type="ECO:0000313" key="1">
    <source>
        <dbReference type="EMBL" id="GJD46229.1"/>
    </source>
</evidence>
<dbReference type="RefSeq" id="WP_187273622.1">
    <property type="nucleotide sequence ID" value="NZ_BPQG01000069.1"/>
</dbReference>
<gene>
    <name evidence="1" type="ORF">AFCDBAGC_4109</name>
</gene>
<dbReference type="EMBL" id="BPQG01000069">
    <property type="protein sequence ID" value="GJD46229.1"/>
    <property type="molecule type" value="Genomic_DNA"/>
</dbReference>
<comment type="caution">
    <text evidence="1">The sequence shown here is derived from an EMBL/GenBank/DDBJ whole genome shotgun (WGS) entry which is preliminary data.</text>
</comment>
<dbReference type="Proteomes" id="UP001055117">
    <property type="component" value="Unassembled WGS sequence"/>
</dbReference>
<sequence length="53" mass="5681">MAFFIGIACPWLVIAVLDILASNRRTNELTALGILPEAQTTTAESAYLFAAPN</sequence>
<keyword evidence="2" id="KW-1185">Reference proteome</keyword>